<evidence type="ECO:0000313" key="2">
    <source>
        <dbReference type="EMBL" id="QMW01010.1"/>
    </source>
</evidence>
<dbReference type="GO" id="GO:0003677">
    <property type="term" value="F:DNA binding"/>
    <property type="evidence" value="ECO:0007669"/>
    <property type="project" value="InterPro"/>
</dbReference>
<dbReference type="Pfam" id="PF04397">
    <property type="entry name" value="LytTR"/>
    <property type="match status" value="1"/>
</dbReference>
<sequence length="130" mass="15283">MKNVDNHPVDLIKLPGHRLPICSKAIIRLEGYGNYSWVHLSTQPRPLLIALTLKWFEDQLPDFIRVHKSEMINPNFVRKIELNGPQPVEICLFNEHKAKVSRRRFEQVWHKIIQYQKANLLSSTCVTHSY</sequence>
<feature type="domain" description="HTH LytTR-type" evidence="1">
    <location>
        <begin position="48"/>
        <end position="114"/>
    </location>
</feature>
<dbReference type="PANTHER" id="PTHR37299:SF1">
    <property type="entry name" value="STAGE 0 SPORULATION PROTEIN A HOMOLOG"/>
    <property type="match status" value="1"/>
</dbReference>
<dbReference type="InterPro" id="IPR007492">
    <property type="entry name" value="LytTR_DNA-bd_dom"/>
</dbReference>
<dbReference type="RefSeq" id="WP_182458123.1">
    <property type="nucleotide sequence ID" value="NZ_CP059732.1"/>
</dbReference>
<gene>
    <name evidence="2" type="ORF">H3H32_23940</name>
</gene>
<dbReference type="Proteomes" id="UP000515369">
    <property type="component" value="Chromosome"/>
</dbReference>
<reference evidence="2 3" key="1">
    <citation type="submission" date="2020-07" db="EMBL/GenBank/DDBJ databases">
        <title>Spirosoma foliorum sp. nov., isolated from the leaves on the Nejang mountain Korea, Republic of.</title>
        <authorList>
            <person name="Ho H."/>
            <person name="Lee Y.-J."/>
            <person name="Nurcahyanto D.-A."/>
            <person name="Kim S.-G."/>
        </authorList>
    </citation>
    <scope>NUCLEOTIDE SEQUENCE [LARGE SCALE GENOMIC DNA]</scope>
    <source>
        <strain evidence="2 3">PL0136</strain>
    </source>
</reference>
<name>A0A7G5GQ68_9BACT</name>
<dbReference type="KEGG" id="sfol:H3H32_23940"/>
<dbReference type="PANTHER" id="PTHR37299">
    <property type="entry name" value="TRANSCRIPTIONAL REGULATOR-RELATED"/>
    <property type="match status" value="1"/>
</dbReference>
<protein>
    <submittedName>
        <fullName evidence="2">LytTR family transcriptional regulator</fullName>
    </submittedName>
</protein>
<evidence type="ECO:0000259" key="1">
    <source>
        <dbReference type="PROSITE" id="PS50930"/>
    </source>
</evidence>
<evidence type="ECO:0000313" key="3">
    <source>
        <dbReference type="Proteomes" id="UP000515369"/>
    </source>
</evidence>
<dbReference type="InterPro" id="IPR046947">
    <property type="entry name" value="LytR-like"/>
</dbReference>
<organism evidence="2 3">
    <name type="scientific">Spirosoma foliorum</name>
    <dbReference type="NCBI Taxonomy" id="2710596"/>
    <lineage>
        <taxon>Bacteria</taxon>
        <taxon>Pseudomonadati</taxon>
        <taxon>Bacteroidota</taxon>
        <taxon>Cytophagia</taxon>
        <taxon>Cytophagales</taxon>
        <taxon>Cytophagaceae</taxon>
        <taxon>Spirosoma</taxon>
    </lineage>
</organism>
<dbReference type="Gene3D" id="2.40.50.1020">
    <property type="entry name" value="LytTr DNA-binding domain"/>
    <property type="match status" value="1"/>
</dbReference>
<dbReference type="SMART" id="SM00850">
    <property type="entry name" value="LytTR"/>
    <property type="match status" value="1"/>
</dbReference>
<accession>A0A7G5GQ68</accession>
<dbReference type="AlphaFoldDB" id="A0A7G5GQ68"/>
<dbReference type="PROSITE" id="PS50930">
    <property type="entry name" value="HTH_LYTTR"/>
    <property type="match status" value="1"/>
</dbReference>
<dbReference type="EMBL" id="CP059732">
    <property type="protein sequence ID" value="QMW01010.1"/>
    <property type="molecule type" value="Genomic_DNA"/>
</dbReference>
<dbReference type="GO" id="GO:0000156">
    <property type="term" value="F:phosphorelay response regulator activity"/>
    <property type="evidence" value="ECO:0007669"/>
    <property type="project" value="InterPro"/>
</dbReference>
<keyword evidence="3" id="KW-1185">Reference proteome</keyword>
<proteinExistence type="predicted"/>